<sequence length="231" mass="26402">MKRVAFWFMLMLVGTLVLGACSSDSADKESNKEKNNKEVVATVNGENIASEEYQKELEATKAMYTQQGVDFKEIDGEMKKQVEQSVLDQLINTKLVLQSAENDGISVGQKEIDAEIGNVKGQFEDDKQYQAALKENKITEEELTQQVRQQLIITQYLDKNIGDVKVSEDEVKLVYDQYKEQAESMKQEVKDFETMKPELEQQAIAQKKNEEVSKHIEDLRAKNEKNIEILL</sequence>
<keyword evidence="9" id="KW-1185">Reference proteome</keyword>
<evidence type="ECO:0000313" key="8">
    <source>
        <dbReference type="EMBL" id="KKK38690.1"/>
    </source>
</evidence>
<keyword evidence="6" id="KW-0175">Coiled coil</keyword>
<proteinExistence type="predicted"/>
<dbReference type="EMBL" id="LAYY01000006">
    <property type="protein sequence ID" value="KKK38690.1"/>
    <property type="molecule type" value="Genomic_DNA"/>
</dbReference>
<dbReference type="Gene3D" id="1.10.4030.10">
    <property type="entry name" value="Porin chaperone SurA, peptide-binding domain"/>
    <property type="match status" value="1"/>
</dbReference>
<feature type="signal peptide" evidence="7">
    <location>
        <begin position="1"/>
        <end position="19"/>
    </location>
</feature>
<comment type="caution">
    <text evidence="8">The sequence shown here is derived from an EMBL/GenBank/DDBJ whole genome shotgun (WGS) entry which is preliminary data.</text>
</comment>
<gene>
    <name evidence="8" type="ORF">WQ57_06765</name>
</gene>
<reference evidence="8 9" key="1">
    <citation type="submission" date="2015-04" db="EMBL/GenBank/DDBJ databases">
        <title>Taxonomic description and genome sequence of Bacillus campisalis sp. nov., a novel member of the genus Bacillus isolated from solar saltern.</title>
        <authorList>
            <person name="Mathan Kumar R."/>
            <person name="Kaur G."/>
            <person name="Kumar A."/>
            <person name="Singh N.K."/>
            <person name="Kaur N."/>
            <person name="Kumar N."/>
            <person name="Mayilraj S."/>
        </authorList>
    </citation>
    <scope>NUCLEOTIDE SEQUENCE [LARGE SCALE GENOMIC DNA]</scope>
    <source>
        <strain evidence="8 9">SA2-6</strain>
    </source>
</reference>
<dbReference type="GO" id="GO:0003755">
    <property type="term" value="F:peptidyl-prolyl cis-trans isomerase activity"/>
    <property type="evidence" value="ECO:0007669"/>
    <property type="project" value="UniProtKB-KW"/>
</dbReference>
<dbReference type="EC" id="5.2.1.8" evidence="2"/>
<name>A0A0M2T1J1_9BACI</name>
<evidence type="ECO:0000256" key="2">
    <source>
        <dbReference type="ARBA" id="ARBA00013194"/>
    </source>
</evidence>
<keyword evidence="4" id="KW-0697">Rotamase</keyword>
<dbReference type="PATRIC" id="fig|1408103.3.peg.1520"/>
<dbReference type="InterPro" id="IPR050245">
    <property type="entry name" value="PrsA_foldase"/>
</dbReference>
<evidence type="ECO:0000256" key="5">
    <source>
        <dbReference type="ARBA" id="ARBA00023235"/>
    </source>
</evidence>
<feature type="coiled-coil region" evidence="6">
    <location>
        <begin position="129"/>
        <end position="225"/>
    </location>
</feature>
<accession>A0A0M2T1J1</accession>
<dbReference type="InterPro" id="IPR027304">
    <property type="entry name" value="Trigger_fact/SurA_dom_sf"/>
</dbReference>
<organism evidence="8 9">
    <name type="scientific">Mesobacillus campisalis</name>
    <dbReference type="NCBI Taxonomy" id="1408103"/>
    <lineage>
        <taxon>Bacteria</taxon>
        <taxon>Bacillati</taxon>
        <taxon>Bacillota</taxon>
        <taxon>Bacilli</taxon>
        <taxon>Bacillales</taxon>
        <taxon>Bacillaceae</taxon>
        <taxon>Mesobacillus</taxon>
    </lineage>
</organism>
<evidence type="ECO:0000256" key="1">
    <source>
        <dbReference type="ARBA" id="ARBA00000971"/>
    </source>
</evidence>
<comment type="catalytic activity">
    <reaction evidence="1">
        <text>[protein]-peptidylproline (omega=180) = [protein]-peptidylproline (omega=0)</text>
        <dbReference type="Rhea" id="RHEA:16237"/>
        <dbReference type="Rhea" id="RHEA-COMP:10747"/>
        <dbReference type="Rhea" id="RHEA-COMP:10748"/>
        <dbReference type="ChEBI" id="CHEBI:83833"/>
        <dbReference type="ChEBI" id="CHEBI:83834"/>
        <dbReference type="EC" id="5.2.1.8"/>
    </reaction>
</comment>
<evidence type="ECO:0000256" key="4">
    <source>
        <dbReference type="ARBA" id="ARBA00023110"/>
    </source>
</evidence>
<keyword evidence="5" id="KW-0413">Isomerase</keyword>
<keyword evidence="3 7" id="KW-0732">Signal</keyword>
<dbReference type="PANTHER" id="PTHR47245">
    <property type="entry name" value="PEPTIDYLPROLYL ISOMERASE"/>
    <property type="match status" value="1"/>
</dbReference>
<dbReference type="PANTHER" id="PTHR47245:SF1">
    <property type="entry name" value="FOLDASE PROTEIN PRSA"/>
    <property type="match status" value="1"/>
</dbReference>
<protein>
    <recommendedName>
        <fullName evidence="2">peptidylprolyl isomerase</fullName>
        <ecNumber evidence="2">5.2.1.8</ecNumber>
    </recommendedName>
</protein>
<evidence type="ECO:0000256" key="6">
    <source>
        <dbReference type="SAM" id="Coils"/>
    </source>
</evidence>
<evidence type="ECO:0000313" key="9">
    <source>
        <dbReference type="Proteomes" id="UP000034166"/>
    </source>
</evidence>
<dbReference type="AlphaFoldDB" id="A0A0M2T1J1"/>
<feature type="chain" id="PRO_5039493554" description="peptidylprolyl isomerase" evidence="7">
    <location>
        <begin position="20"/>
        <end position="231"/>
    </location>
</feature>
<dbReference type="SUPFAM" id="SSF109998">
    <property type="entry name" value="Triger factor/SurA peptide-binding domain-like"/>
    <property type="match status" value="1"/>
</dbReference>
<evidence type="ECO:0000256" key="3">
    <source>
        <dbReference type="ARBA" id="ARBA00022729"/>
    </source>
</evidence>
<dbReference type="Proteomes" id="UP000034166">
    <property type="component" value="Unassembled WGS sequence"/>
</dbReference>
<dbReference type="PROSITE" id="PS51257">
    <property type="entry name" value="PROKAR_LIPOPROTEIN"/>
    <property type="match status" value="1"/>
</dbReference>
<dbReference type="Pfam" id="PF13624">
    <property type="entry name" value="SurA_N_3"/>
    <property type="match status" value="1"/>
</dbReference>
<dbReference type="RefSeq" id="WP_046522993.1">
    <property type="nucleotide sequence ID" value="NZ_LAYY01000006.1"/>
</dbReference>
<evidence type="ECO:0000256" key="7">
    <source>
        <dbReference type="SAM" id="SignalP"/>
    </source>
</evidence>